<evidence type="ECO:0000256" key="1">
    <source>
        <dbReference type="SAM" id="MobiDB-lite"/>
    </source>
</evidence>
<dbReference type="PANTHER" id="PTHR22878">
    <property type="entry name" value="DYNEIN HEAVY CHAIN 6, AXONEMAL-LIKE-RELATED"/>
    <property type="match status" value="1"/>
</dbReference>
<organism evidence="2 3">
    <name type="scientific">Mytilus galloprovincialis</name>
    <name type="common">Mediterranean mussel</name>
    <dbReference type="NCBI Taxonomy" id="29158"/>
    <lineage>
        <taxon>Eukaryota</taxon>
        <taxon>Metazoa</taxon>
        <taxon>Spiralia</taxon>
        <taxon>Lophotrochozoa</taxon>
        <taxon>Mollusca</taxon>
        <taxon>Bivalvia</taxon>
        <taxon>Autobranchia</taxon>
        <taxon>Pteriomorphia</taxon>
        <taxon>Mytilida</taxon>
        <taxon>Mytiloidea</taxon>
        <taxon>Mytilidae</taxon>
        <taxon>Mytilinae</taxon>
        <taxon>Mytilus</taxon>
    </lineage>
</organism>
<feature type="compositionally biased region" description="Low complexity" evidence="1">
    <location>
        <begin position="113"/>
        <end position="130"/>
    </location>
</feature>
<dbReference type="EMBL" id="UYJE01008116">
    <property type="protein sequence ID" value="VDI61238.1"/>
    <property type="molecule type" value="Genomic_DNA"/>
</dbReference>
<feature type="region of interest" description="Disordered" evidence="1">
    <location>
        <begin position="98"/>
        <end position="130"/>
    </location>
</feature>
<dbReference type="GO" id="GO:0045505">
    <property type="term" value="F:dynein intermediate chain binding"/>
    <property type="evidence" value="ECO:0007669"/>
    <property type="project" value="InterPro"/>
</dbReference>
<gene>
    <name evidence="2" type="ORF">MGAL_10B087308</name>
</gene>
<proteinExistence type="predicted"/>
<dbReference type="AlphaFoldDB" id="A0A8B6GAC4"/>
<dbReference type="OrthoDB" id="5593012at2759"/>
<evidence type="ECO:0000313" key="3">
    <source>
        <dbReference type="Proteomes" id="UP000596742"/>
    </source>
</evidence>
<evidence type="ECO:0008006" key="4">
    <source>
        <dbReference type="Google" id="ProtNLM"/>
    </source>
</evidence>
<dbReference type="InterPro" id="IPR026983">
    <property type="entry name" value="DHC"/>
</dbReference>
<dbReference type="GO" id="GO:0051959">
    <property type="term" value="F:dynein light intermediate chain binding"/>
    <property type="evidence" value="ECO:0007669"/>
    <property type="project" value="InterPro"/>
</dbReference>
<dbReference type="GO" id="GO:0007018">
    <property type="term" value="P:microtubule-based movement"/>
    <property type="evidence" value="ECO:0007669"/>
    <property type="project" value="InterPro"/>
</dbReference>
<protein>
    <recommendedName>
        <fullName evidence="4">Dynein axonemal heavy chain</fullName>
    </recommendedName>
</protein>
<feature type="region of interest" description="Disordered" evidence="1">
    <location>
        <begin position="1"/>
        <end position="33"/>
    </location>
</feature>
<accession>A0A8B6GAC4</accession>
<sequence length="722" mass="83966">MAMERAKYVETPVQSCSKTRGLPGLPPLPTHSKEQSDLYKIVLRNSEHPPIMKGTSWTLAAPFKEERYHRTPSESIANNYTPSACDLKMKDLPKLQRQKTKLLKKKSPRKSPRSPTFNGTANGVNGTNGVNGHDVLPDIGTEIPPSRPFTPNEQLDIMRAFEDHEITETGEPSSRDEERYYYYIQKGVKRQMLAAPHPDTMKNIRSLVPPPLLSSTSLTPMVRDLTEEVQKDYEFSLRKTIVDYILKDPTEKERLHIAWTPKPFPHRVIRAPVPWHDSYRNMKDTNRIHLFITNPIMLKLQDIWFDEFNELRFVNLKELNEADLPLLPSEFESLVKKQCWEAHEVLRKSWIPNCAKLFVEHNELWEDLVPPDDDDNTELVEEFFACVAGLMSIQLRGMVINSLADFLKFFATHKEGNDFEEPFDELKYLETSMMIIKLKIEEPKIIFDPAFKEIRDIILRCFSEIVASGDGLTRVECELFPDMRSKKLLLRTVKIEESLVVEYVDKAMDIFKNNTVGPQKYLNTYKKYANLLNNEAEQEVAAFLREDHSIEAYKQKIIAFNKLREEIALLRITVPLSMFCLDCVALNDDLCGRAERLKDKLVTRQIDDNRDMNRALCEKYDKMADKVNETPKTTQELVEIQEYLKTSQEVTVYKLKDDIEDAKDRLMFLLDYAIYPTEDQKLNTHVFHWPDHIKNVFEIAQKIILSKRDSIEDELREQGCQV</sequence>
<dbReference type="Proteomes" id="UP000596742">
    <property type="component" value="Unassembled WGS sequence"/>
</dbReference>
<comment type="caution">
    <text evidence="2">The sequence shown here is derived from an EMBL/GenBank/DDBJ whole genome shotgun (WGS) entry which is preliminary data.</text>
</comment>
<keyword evidence="3" id="KW-1185">Reference proteome</keyword>
<reference evidence="2" key="1">
    <citation type="submission" date="2018-11" db="EMBL/GenBank/DDBJ databases">
        <authorList>
            <person name="Alioto T."/>
            <person name="Alioto T."/>
        </authorList>
    </citation>
    <scope>NUCLEOTIDE SEQUENCE</scope>
</reference>
<dbReference type="GO" id="GO:0030286">
    <property type="term" value="C:dynein complex"/>
    <property type="evidence" value="ECO:0007669"/>
    <property type="project" value="InterPro"/>
</dbReference>
<feature type="compositionally biased region" description="Basic residues" evidence="1">
    <location>
        <begin position="98"/>
        <end position="112"/>
    </location>
</feature>
<name>A0A8B6GAC4_MYTGA</name>
<dbReference type="PANTHER" id="PTHR22878:SF71">
    <property type="entry name" value="DYNEIN, AXONEMAL, HEAVY CHAIN 3"/>
    <property type="match status" value="1"/>
</dbReference>
<evidence type="ECO:0000313" key="2">
    <source>
        <dbReference type="EMBL" id="VDI61238.1"/>
    </source>
</evidence>